<organism evidence="1 2">
    <name type="scientific">Priestia taiwanensis</name>
    <dbReference type="NCBI Taxonomy" id="1347902"/>
    <lineage>
        <taxon>Bacteria</taxon>
        <taxon>Bacillati</taxon>
        <taxon>Bacillota</taxon>
        <taxon>Bacilli</taxon>
        <taxon>Bacillales</taxon>
        <taxon>Bacillaceae</taxon>
        <taxon>Priestia</taxon>
    </lineage>
</organism>
<dbReference type="InterPro" id="IPR027365">
    <property type="entry name" value="GNAT_acetyltra_YdfB-like"/>
</dbReference>
<dbReference type="AlphaFoldDB" id="A0A917AJS0"/>
<dbReference type="EMBL" id="BMFK01000001">
    <property type="protein sequence ID" value="GGE57081.1"/>
    <property type="molecule type" value="Genomic_DNA"/>
</dbReference>
<dbReference type="SUPFAM" id="SSF55729">
    <property type="entry name" value="Acyl-CoA N-acyltransferases (Nat)"/>
    <property type="match status" value="1"/>
</dbReference>
<dbReference type="Pfam" id="PF12746">
    <property type="entry name" value="GNAT_acetyltran"/>
    <property type="match status" value="1"/>
</dbReference>
<reference evidence="1" key="1">
    <citation type="journal article" date="2014" name="Int. J. Syst. Evol. Microbiol.">
        <title>Complete genome sequence of Corynebacterium casei LMG S-19264T (=DSM 44701T), isolated from a smear-ripened cheese.</title>
        <authorList>
            <consortium name="US DOE Joint Genome Institute (JGI-PGF)"/>
            <person name="Walter F."/>
            <person name="Albersmeier A."/>
            <person name="Kalinowski J."/>
            <person name="Ruckert C."/>
        </authorList>
    </citation>
    <scope>NUCLEOTIDE SEQUENCE</scope>
    <source>
        <strain evidence="1">CGMCC 1.12698</strain>
    </source>
</reference>
<name>A0A917AJS0_9BACI</name>
<dbReference type="Gene3D" id="3.40.630.30">
    <property type="match status" value="1"/>
</dbReference>
<evidence type="ECO:0000313" key="1">
    <source>
        <dbReference type="EMBL" id="GGE57081.1"/>
    </source>
</evidence>
<dbReference type="PANTHER" id="PTHR31143">
    <property type="match status" value="1"/>
</dbReference>
<sequence length="274" mass="31558">MIYKLDRKDYDKIKPLLQVKSQHNLSTLYGVMNGRNRGSIYVDNETHPTTALVDETGIISLFIGDAKNQKFLQTLPHFIENELKQATYEECGGTYFLAVVNDCAWEEALEQAISYREYETDFEQYYRFNEGIFNSVKESYKPLLNGYYVQKVDGILIEQQEDVAEMIEECWYTVEDFLTYGLGYCIMKADRVISICISCCVHENIHEISVATYDLAEMNKGLATLVCAAYLEQCIVQGVIPRWSTLATNGESIHLAEKLGFEFVNKLKTYEFEF</sequence>
<reference evidence="1" key="2">
    <citation type="submission" date="2020-09" db="EMBL/GenBank/DDBJ databases">
        <authorList>
            <person name="Sun Q."/>
            <person name="Zhou Y."/>
        </authorList>
    </citation>
    <scope>NUCLEOTIDE SEQUENCE</scope>
    <source>
        <strain evidence="1">CGMCC 1.12698</strain>
    </source>
</reference>
<accession>A0A917AJS0</accession>
<evidence type="ECO:0000313" key="2">
    <source>
        <dbReference type="Proteomes" id="UP000605259"/>
    </source>
</evidence>
<dbReference type="InterPro" id="IPR016181">
    <property type="entry name" value="Acyl_CoA_acyltransferase"/>
</dbReference>
<proteinExistence type="predicted"/>
<protein>
    <submittedName>
        <fullName evidence="1">Acetyltransferase</fullName>
    </submittedName>
</protein>
<gene>
    <name evidence="1" type="ORF">GCM10007140_04260</name>
</gene>
<dbReference type="RefSeq" id="WP_188386799.1">
    <property type="nucleotide sequence ID" value="NZ_BMFK01000001.1"/>
</dbReference>
<dbReference type="Proteomes" id="UP000605259">
    <property type="component" value="Unassembled WGS sequence"/>
</dbReference>
<dbReference type="PANTHER" id="PTHR31143:SF2">
    <property type="entry name" value="FR47-LIKE DOMAIN-CONTAINING PROTEIN-RELATED"/>
    <property type="match status" value="1"/>
</dbReference>
<keyword evidence="2" id="KW-1185">Reference proteome</keyword>
<comment type="caution">
    <text evidence="1">The sequence shown here is derived from an EMBL/GenBank/DDBJ whole genome shotgun (WGS) entry which is preliminary data.</text>
</comment>